<evidence type="ECO:0000313" key="2">
    <source>
        <dbReference type="EMBL" id="MFL0250734.1"/>
    </source>
</evidence>
<keyword evidence="3" id="KW-1185">Reference proteome</keyword>
<organism evidence="2 3">
    <name type="scientific">Clostridium neuense</name>
    <dbReference type="NCBI Taxonomy" id="1728934"/>
    <lineage>
        <taxon>Bacteria</taxon>
        <taxon>Bacillati</taxon>
        <taxon>Bacillota</taxon>
        <taxon>Clostridia</taxon>
        <taxon>Eubacteriales</taxon>
        <taxon>Clostridiaceae</taxon>
        <taxon>Clostridium</taxon>
    </lineage>
</organism>
<feature type="region of interest" description="Disordered" evidence="1">
    <location>
        <begin position="80"/>
        <end position="104"/>
    </location>
</feature>
<feature type="compositionally biased region" description="Low complexity" evidence="1">
    <location>
        <begin position="14"/>
        <end position="23"/>
    </location>
</feature>
<dbReference type="RefSeq" id="WP_406787397.1">
    <property type="nucleotide sequence ID" value="NZ_JBJIAA010000007.1"/>
</dbReference>
<feature type="compositionally biased region" description="Low complexity" evidence="1">
    <location>
        <begin position="94"/>
        <end position="104"/>
    </location>
</feature>
<evidence type="ECO:0000313" key="3">
    <source>
        <dbReference type="Proteomes" id="UP001623592"/>
    </source>
</evidence>
<gene>
    <name evidence="2" type="ORF">ACJDT4_09910</name>
</gene>
<evidence type="ECO:0000256" key="1">
    <source>
        <dbReference type="SAM" id="MobiDB-lite"/>
    </source>
</evidence>
<protein>
    <submittedName>
        <fullName evidence="2">Uncharacterized protein</fullName>
    </submittedName>
</protein>
<feature type="region of interest" description="Disordered" evidence="1">
    <location>
        <begin position="1"/>
        <end position="26"/>
    </location>
</feature>
<feature type="compositionally biased region" description="Basic and acidic residues" evidence="1">
    <location>
        <begin position="80"/>
        <end position="93"/>
    </location>
</feature>
<proteinExistence type="predicted"/>
<name>A0ABW8TDY5_9CLOT</name>
<dbReference type="EMBL" id="JBJIAA010000007">
    <property type="protein sequence ID" value="MFL0250734.1"/>
    <property type="molecule type" value="Genomic_DNA"/>
</dbReference>
<dbReference type="Gene3D" id="1.10.287.1060">
    <property type="entry name" value="ESAT-6-like"/>
    <property type="match status" value="1"/>
</dbReference>
<sequence>MINVSAASSEANKLTNNSNTLSSIKGNLDNIRNGIDADWKSFEIMSLNLDVDKITEAMSKLMNELQTLSSDIVTTAEEIRREEEEEERRREAAAKAAAAKAKSN</sequence>
<dbReference type="Proteomes" id="UP001623592">
    <property type="component" value="Unassembled WGS sequence"/>
</dbReference>
<feature type="compositionally biased region" description="Polar residues" evidence="1">
    <location>
        <begin position="1"/>
        <end position="13"/>
    </location>
</feature>
<comment type="caution">
    <text evidence="2">The sequence shown here is derived from an EMBL/GenBank/DDBJ whole genome shotgun (WGS) entry which is preliminary data.</text>
</comment>
<reference evidence="2 3" key="1">
    <citation type="submission" date="2024-11" db="EMBL/GenBank/DDBJ databases">
        <authorList>
            <person name="Heng Y.C."/>
            <person name="Lim A.C.H."/>
            <person name="Lee J.K.Y."/>
            <person name="Kittelmann S."/>
        </authorList>
    </citation>
    <scope>NUCLEOTIDE SEQUENCE [LARGE SCALE GENOMIC DNA]</scope>
    <source>
        <strain evidence="2 3">WILCCON 0114</strain>
    </source>
</reference>
<accession>A0ABW8TDY5</accession>